<accession>A0A086A2F7</accession>
<dbReference type="GO" id="GO:0006355">
    <property type="term" value="P:regulation of DNA-templated transcription"/>
    <property type="evidence" value="ECO:0007669"/>
    <property type="project" value="InterPro"/>
</dbReference>
<dbReference type="EMBL" id="JPRJ01000077">
    <property type="protein sequence ID" value="KFF10871.1"/>
    <property type="molecule type" value="Genomic_DNA"/>
</dbReference>
<gene>
    <name evidence="5" type="ORF">IQ37_19595</name>
</gene>
<dbReference type="Pfam" id="PF00196">
    <property type="entry name" value="GerE"/>
    <property type="match status" value="1"/>
</dbReference>
<evidence type="ECO:0000256" key="1">
    <source>
        <dbReference type="ARBA" id="ARBA00023015"/>
    </source>
</evidence>
<name>A0A086A2F7_9FLAO</name>
<dbReference type="Proteomes" id="UP000028709">
    <property type="component" value="Unassembled WGS sequence"/>
</dbReference>
<keyword evidence="6" id="KW-1185">Reference proteome</keyword>
<dbReference type="eggNOG" id="COG2197">
    <property type="taxonomic scope" value="Bacteria"/>
</dbReference>
<feature type="domain" description="HTH luxR-type" evidence="4">
    <location>
        <begin position="188"/>
        <end position="253"/>
    </location>
</feature>
<dbReference type="SMART" id="SM00421">
    <property type="entry name" value="HTH_LUXR"/>
    <property type="match status" value="1"/>
</dbReference>
<dbReference type="Gene3D" id="1.10.10.10">
    <property type="entry name" value="Winged helix-like DNA-binding domain superfamily/Winged helix DNA-binding domain"/>
    <property type="match status" value="1"/>
</dbReference>
<keyword evidence="2" id="KW-0238">DNA-binding</keyword>
<dbReference type="PROSITE" id="PS50043">
    <property type="entry name" value="HTH_LUXR_2"/>
    <property type="match status" value="1"/>
</dbReference>
<evidence type="ECO:0000256" key="2">
    <source>
        <dbReference type="ARBA" id="ARBA00023125"/>
    </source>
</evidence>
<evidence type="ECO:0000313" key="5">
    <source>
        <dbReference type="EMBL" id="KFF10871.1"/>
    </source>
</evidence>
<dbReference type="AlphaFoldDB" id="A0A086A2F7"/>
<dbReference type="InterPro" id="IPR016032">
    <property type="entry name" value="Sig_transdc_resp-reg_C-effctor"/>
</dbReference>
<dbReference type="InterPro" id="IPR036388">
    <property type="entry name" value="WH-like_DNA-bd_sf"/>
</dbReference>
<dbReference type="GO" id="GO:0003677">
    <property type="term" value="F:DNA binding"/>
    <property type="evidence" value="ECO:0007669"/>
    <property type="project" value="UniProtKB-KW"/>
</dbReference>
<proteinExistence type="predicted"/>
<dbReference type="PANTHER" id="PTHR44688">
    <property type="entry name" value="DNA-BINDING TRANSCRIPTIONAL ACTIVATOR DEVR_DOSR"/>
    <property type="match status" value="1"/>
</dbReference>
<evidence type="ECO:0000256" key="3">
    <source>
        <dbReference type="ARBA" id="ARBA00023163"/>
    </source>
</evidence>
<dbReference type="PRINTS" id="PR00038">
    <property type="entry name" value="HTHLUXR"/>
</dbReference>
<keyword evidence="1" id="KW-0805">Transcription regulation</keyword>
<sequence>MKFMNENINGLFFPKNRVGSISGEEISQLNNYWEVTDAFSRMSYMSVYIIDYYHKNFEYVSQNPLFLCGLTAEEVRSMGFEFYFKYVKKDDLELLLKIDQLGFDFYKKIPMDEKKWYTISCDFHLLSDNKPVLVNHKLTPIFLTKEGKIWKALCVVSLSTHMEAGNITISKCGSGDYWSYDIKEDVWRNQKKVKLTERERDILRYYAQGYSINGIADKIFISPDTIKFHRRKLFEKIQVSNISEALSFVKNNQLL</sequence>
<dbReference type="STRING" id="558152.IQ37_19595"/>
<protein>
    <submittedName>
        <fullName evidence="5">LuxR family transcriptional regulator</fullName>
    </submittedName>
</protein>
<dbReference type="PANTHER" id="PTHR44688:SF16">
    <property type="entry name" value="DNA-BINDING TRANSCRIPTIONAL ACTIVATOR DEVR_DOSR"/>
    <property type="match status" value="1"/>
</dbReference>
<keyword evidence="3" id="KW-0804">Transcription</keyword>
<evidence type="ECO:0000313" key="6">
    <source>
        <dbReference type="Proteomes" id="UP000028709"/>
    </source>
</evidence>
<dbReference type="CDD" id="cd06170">
    <property type="entry name" value="LuxR_C_like"/>
    <property type="match status" value="1"/>
</dbReference>
<dbReference type="InterPro" id="IPR000792">
    <property type="entry name" value="Tscrpt_reg_LuxR_C"/>
</dbReference>
<organism evidence="5 6">
    <name type="scientific">Chryseobacterium piperi</name>
    <dbReference type="NCBI Taxonomy" id="558152"/>
    <lineage>
        <taxon>Bacteria</taxon>
        <taxon>Pseudomonadati</taxon>
        <taxon>Bacteroidota</taxon>
        <taxon>Flavobacteriia</taxon>
        <taxon>Flavobacteriales</taxon>
        <taxon>Weeksellaceae</taxon>
        <taxon>Chryseobacterium group</taxon>
        <taxon>Chryseobacterium</taxon>
    </lineage>
</organism>
<reference evidence="5 6" key="1">
    <citation type="submission" date="2014-07" db="EMBL/GenBank/DDBJ databases">
        <title>Genome of Chryseobacterium piperi CTM.</title>
        <authorList>
            <person name="Pipes S.E."/>
            <person name="Stropko S.J."/>
            <person name="Newman J.D."/>
        </authorList>
    </citation>
    <scope>NUCLEOTIDE SEQUENCE [LARGE SCALE GENOMIC DNA]</scope>
    <source>
        <strain evidence="5 6">CTM</strain>
    </source>
</reference>
<evidence type="ECO:0000259" key="4">
    <source>
        <dbReference type="PROSITE" id="PS50043"/>
    </source>
</evidence>
<dbReference type="Gene3D" id="3.30.450.20">
    <property type="entry name" value="PAS domain"/>
    <property type="match status" value="1"/>
</dbReference>
<comment type="caution">
    <text evidence="5">The sequence shown here is derived from an EMBL/GenBank/DDBJ whole genome shotgun (WGS) entry which is preliminary data.</text>
</comment>
<dbReference type="SUPFAM" id="SSF46894">
    <property type="entry name" value="C-terminal effector domain of the bipartite response regulators"/>
    <property type="match status" value="1"/>
</dbReference>